<evidence type="ECO:0000259" key="1">
    <source>
        <dbReference type="Pfam" id="PF12706"/>
    </source>
</evidence>
<feature type="domain" description="Metallo-beta-lactamase" evidence="1">
    <location>
        <begin position="44"/>
        <end position="118"/>
    </location>
</feature>
<keyword evidence="3" id="KW-1185">Reference proteome</keyword>
<accession>A0ABY5ZM00</accession>
<dbReference type="Gene3D" id="3.60.15.10">
    <property type="entry name" value="Ribonuclease Z/Hydroxyacylglutathione hydrolase-like"/>
    <property type="match status" value="1"/>
</dbReference>
<name>A0ABY5ZM00_9BACT</name>
<dbReference type="SUPFAM" id="SSF56281">
    <property type="entry name" value="Metallo-hydrolase/oxidoreductase"/>
    <property type="match status" value="1"/>
</dbReference>
<dbReference type="Proteomes" id="UP001060414">
    <property type="component" value="Chromosome"/>
</dbReference>
<proteinExistence type="predicted"/>
<evidence type="ECO:0000313" key="3">
    <source>
        <dbReference type="Proteomes" id="UP001060414"/>
    </source>
</evidence>
<dbReference type="Pfam" id="PF12706">
    <property type="entry name" value="Lactamase_B_2"/>
    <property type="match status" value="1"/>
</dbReference>
<evidence type="ECO:0000313" key="2">
    <source>
        <dbReference type="EMBL" id="UWZ80128.1"/>
    </source>
</evidence>
<reference evidence="2" key="1">
    <citation type="journal article" date="2022" name="Environ. Microbiol.">
        <title>Geoalkalibacter halelectricus SAP #1 sp. nov. possessing extracellular electron transfer and mineral#reducing capabilities from a haloalkaline environment.</title>
        <authorList>
            <person name="Yadav S."/>
            <person name="Singh R."/>
            <person name="Sundharam S.S."/>
            <person name="Chaudhary S."/>
            <person name="Krishnamurthi S."/>
            <person name="Patil S.A."/>
        </authorList>
    </citation>
    <scope>NUCLEOTIDE SEQUENCE</scope>
    <source>
        <strain evidence="2">SAP-1</strain>
    </source>
</reference>
<dbReference type="EMBL" id="CP092109">
    <property type="protein sequence ID" value="UWZ80128.1"/>
    <property type="molecule type" value="Genomic_DNA"/>
</dbReference>
<dbReference type="InterPro" id="IPR001279">
    <property type="entry name" value="Metallo-B-lactamas"/>
</dbReference>
<protein>
    <submittedName>
        <fullName evidence="2">MBL fold metallo-hydrolase</fullName>
    </submittedName>
</protein>
<dbReference type="PANTHER" id="PTHR46018:SF7">
    <property type="entry name" value="RIBONUCLEASE Z"/>
    <property type="match status" value="1"/>
</dbReference>
<dbReference type="InterPro" id="IPR036866">
    <property type="entry name" value="RibonucZ/Hydroxyglut_hydro"/>
</dbReference>
<dbReference type="PANTHER" id="PTHR46018">
    <property type="entry name" value="ZINC PHOSPHODIESTERASE ELAC PROTEIN 1"/>
    <property type="match status" value="1"/>
</dbReference>
<gene>
    <name evidence="2" type="ORF">L9S41_01730</name>
</gene>
<organism evidence="2 3">
    <name type="scientific">Geoalkalibacter halelectricus</name>
    <dbReference type="NCBI Taxonomy" id="2847045"/>
    <lineage>
        <taxon>Bacteria</taxon>
        <taxon>Pseudomonadati</taxon>
        <taxon>Thermodesulfobacteriota</taxon>
        <taxon>Desulfuromonadia</taxon>
        <taxon>Desulfuromonadales</taxon>
        <taxon>Geoalkalibacteraceae</taxon>
        <taxon>Geoalkalibacter</taxon>
    </lineage>
</organism>
<dbReference type="NCBIfam" id="NF002558">
    <property type="entry name" value="PRK02126.1"/>
    <property type="match status" value="1"/>
</dbReference>
<dbReference type="RefSeq" id="WP_260748485.1">
    <property type="nucleotide sequence ID" value="NZ_CP092109.1"/>
</dbReference>
<sequence length="363" mass="40751">MHLPFKYCEPAFFSGLCDDPVLQVRVRPLGRSLLFDCGQIHHLAKRVLRSIDAVFISHAHMDHFMGMDTLIRHVLVAPRTIEIYGPPGIAARLEHKLRSYDWNLAEDFWCSFRVTEVHAERLYAFVLAGPEGFACRPEGVAASAGRLVYANRFVRVEAQSADHKIPVLIYRISEIPGFSVDEERLAALGLVPGPWLGELKSRYFSGTLSGMPLRVRRSSGAEPREEWVADAAALYEDVRVQNPPAAIGYFSDIGWTPDNRRKLKGLFSDLTLLIGECTFLAQDVARARASSHLCTTDINTLLHDLRPAYFLPMHLSKSYLGQSEKLFDELKPPPGTTILELPERLTPRPLLSADLPPVARGRW</sequence>